<keyword evidence="2" id="KW-0472">Membrane</keyword>
<keyword evidence="2" id="KW-1133">Transmembrane helix</keyword>
<gene>
    <name evidence="4" type="ORF">GCM10010405_48910</name>
</gene>
<feature type="signal peptide" evidence="3">
    <location>
        <begin position="1"/>
        <end position="40"/>
    </location>
</feature>
<evidence type="ECO:0000256" key="2">
    <source>
        <dbReference type="SAM" id="Phobius"/>
    </source>
</evidence>
<keyword evidence="5" id="KW-1185">Reference proteome</keyword>
<protein>
    <recommendedName>
        <fullName evidence="6">Secreted protein</fullName>
    </recommendedName>
</protein>
<keyword evidence="3" id="KW-0732">Signal</keyword>
<dbReference type="RefSeq" id="WP_344327238.1">
    <property type="nucleotide sequence ID" value="NZ_BAAASZ010000034.1"/>
</dbReference>
<comment type="caution">
    <text evidence="4">The sequence shown here is derived from an EMBL/GenBank/DDBJ whole genome shotgun (WGS) entry which is preliminary data.</text>
</comment>
<evidence type="ECO:0000313" key="5">
    <source>
        <dbReference type="Proteomes" id="UP001501638"/>
    </source>
</evidence>
<proteinExistence type="predicted"/>
<reference evidence="5" key="1">
    <citation type="journal article" date="2019" name="Int. J. Syst. Evol. Microbiol.">
        <title>The Global Catalogue of Microorganisms (GCM) 10K type strain sequencing project: providing services to taxonomists for standard genome sequencing and annotation.</title>
        <authorList>
            <consortium name="The Broad Institute Genomics Platform"/>
            <consortium name="The Broad Institute Genome Sequencing Center for Infectious Disease"/>
            <person name="Wu L."/>
            <person name="Ma J."/>
        </authorList>
    </citation>
    <scope>NUCLEOTIDE SEQUENCE [LARGE SCALE GENOMIC DNA]</scope>
    <source>
        <strain evidence="5">JCM 6305</strain>
    </source>
</reference>
<keyword evidence="2" id="KW-0812">Transmembrane</keyword>
<dbReference type="Proteomes" id="UP001501638">
    <property type="component" value="Unassembled WGS sequence"/>
</dbReference>
<evidence type="ECO:0000256" key="1">
    <source>
        <dbReference type="SAM" id="MobiDB-lite"/>
    </source>
</evidence>
<organism evidence="4 5">
    <name type="scientific">Streptomyces macrosporus</name>
    <dbReference type="NCBI Taxonomy" id="44032"/>
    <lineage>
        <taxon>Bacteria</taxon>
        <taxon>Bacillati</taxon>
        <taxon>Actinomycetota</taxon>
        <taxon>Actinomycetes</taxon>
        <taxon>Kitasatosporales</taxon>
        <taxon>Streptomycetaceae</taxon>
        <taxon>Streptomyces</taxon>
    </lineage>
</organism>
<evidence type="ECO:0000256" key="3">
    <source>
        <dbReference type="SAM" id="SignalP"/>
    </source>
</evidence>
<feature type="chain" id="PRO_5045352335" description="Secreted protein" evidence="3">
    <location>
        <begin position="41"/>
        <end position="190"/>
    </location>
</feature>
<feature type="transmembrane region" description="Helical" evidence="2">
    <location>
        <begin position="157"/>
        <end position="175"/>
    </location>
</feature>
<sequence>MQTPHSRRSARFPCRRGRPLPAVAAVATAAALALTPGVPAAAVGTPAGPDPASELTLDPHHADGAPAVGVRAVCEDGGSGGIVSSPAFERTVGLERAGEGGPDGERRAVATLRPGLPVGHSYPVVAVCGTGEPLSTSFVHTGARAADRPPPDGLPPGPTVGGIALAGLACGLLVLRRRRPRPARARVRLG</sequence>
<dbReference type="EMBL" id="BAAASZ010000034">
    <property type="protein sequence ID" value="GAA2458882.1"/>
    <property type="molecule type" value="Genomic_DNA"/>
</dbReference>
<evidence type="ECO:0008006" key="6">
    <source>
        <dbReference type="Google" id="ProtNLM"/>
    </source>
</evidence>
<accession>A0ABP5XNN8</accession>
<evidence type="ECO:0000313" key="4">
    <source>
        <dbReference type="EMBL" id="GAA2458882.1"/>
    </source>
</evidence>
<name>A0ABP5XNN8_9ACTN</name>
<feature type="region of interest" description="Disordered" evidence="1">
    <location>
        <begin position="44"/>
        <end position="63"/>
    </location>
</feature>